<dbReference type="RefSeq" id="XP_006818106.1">
    <property type="nucleotide sequence ID" value="XM_006818043.1"/>
</dbReference>
<evidence type="ECO:0000313" key="7">
    <source>
        <dbReference type="RefSeq" id="XP_006818106.1"/>
    </source>
</evidence>
<evidence type="ECO:0000256" key="4">
    <source>
        <dbReference type="PROSITE-ProRule" id="PRU00125"/>
    </source>
</evidence>
<dbReference type="Pfam" id="PF00412">
    <property type="entry name" value="LIM"/>
    <property type="match status" value="2"/>
</dbReference>
<dbReference type="SMART" id="SM00132">
    <property type="entry name" value="LIM"/>
    <property type="match status" value="2"/>
</dbReference>
<accession>A0ABM0MDL5</accession>
<reference evidence="7" key="1">
    <citation type="submission" date="2025-08" db="UniProtKB">
        <authorList>
            <consortium name="RefSeq"/>
        </authorList>
    </citation>
    <scope>IDENTIFICATION</scope>
    <source>
        <tissue evidence="7">Testes</tissue>
    </source>
</reference>
<dbReference type="PANTHER" id="PTHR46074:SF5">
    <property type="entry name" value="LIM DOMAIN-CONTAINING PROTEIN C"/>
    <property type="match status" value="1"/>
</dbReference>
<feature type="domain" description="LIM zinc-binding" evidence="5">
    <location>
        <begin position="1"/>
        <end position="59"/>
    </location>
</feature>
<evidence type="ECO:0000256" key="3">
    <source>
        <dbReference type="ARBA" id="ARBA00023038"/>
    </source>
</evidence>
<dbReference type="SUPFAM" id="SSF57716">
    <property type="entry name" value="Glucocorticoid receptor-like (DNA-binding domain)"/>
    <property type="match status" value="3"/>
</dbReference>
<keyword evidence="6" id="KW-1185">Reference proteome</keyword>
<keyword evidence="3 4" id="KW-0440">LIM domain</keyword>
<dbReference type="GeneID" id="102808142"/>
<dbReference type="PROSITE" id="PS00478">
    <property type="entry name" value="LIM_DOMAIN_1"/>
    <property type="match status" value="1"/>
</dbReference>
<dbReference type="PANTHER" id="PTHR46074">
    <property type="entry name" value="CYSTEINE-RICH PROTEIN CRIP FAMILY MEMBER"/>
    <property type="match status" value="1"/>
</dbReference>
<dbReference type="PROSITE" id="PS50023">
    <property type="entry name" value="LIM_DOMAIN_2"/>
    <property type="match status" value="2"/>
</dbReference>
<organism evidence="6 7">
    <name type="scientific">Saccoglossus kowalevskii</name>
    <name type="common">Acorn worm</name>
    <dbReference type="NCBI Taxonomy" id="10224"/>
    <lineage>
        <taxon>Eukaryota</taxon>
        <taxon>Metazoa</taxon>
        <taxon>Hemichordata</taxon>
        <taxon>Enteropneusta</taxon>
        <taxon>Harrimaniidae</taxon>
        <taxon>Saccoglossus</taxon>
    </lineage>
</organism>
<name>A0ABM0MDL5_SACKO</name>
<evidence type="ECO:0000313" key="6">
    <source>
        <dbReference type="Proteomes" id="UP000694865"/>
    </source>
</evidence>
<evidence type="ECO:0000256" key="2">
    <source>
        <dbReference type="ARBA" id="ARBA00022833"/>
    </source>
</evidence>
<dbReference type="CDD" id="cd09401">
    <property type="entry name" value="LIM_TLP_like"/>
    <property type="match status" value="2"/>
</dbReference>
<keyword evidence="1 4" id="KW-0479">Metal-binding</keyword>
<dbReference type="InterPro" id="IPR001781">
    <property type="entry name" value="Znf_LIM"/>
</dbReference>
<proteinExistence type="predicted"/>
<sequence>MRQLREKGTAERKTSLGKDWHQFCLKCEKCGKTLTPGSHSEHDGQPYCTRPCYTALYGPKGVRAGGVANSYTSFGPINMPKCPKCGKEVYFAEKKTSMGKDWHNFCLKCEKCNKTLTPGSHSVHDDKPYCNPCYGAAFGPGGVRMGTSGADSYKR</sequence>
<dbReference type="Proteomes" id="UP000694865">
    <property type="component" value="Unplaced"/>
</dbReference>
<keyword evidence="2 4" id="KW-0862">Zinc</keyword>
<gene>
    <name evidence="7" type="primary">LOC102808142</name>
</gene>
<dbReference type="Gene3D" id="2.10.110.10">
    <property type="entry name" value="Cysteine Rich Protein"/>
    <property type="match status" value="2"/>
</dbReference>
<evidence type="ECO:0000256" key="1">
    <source>
        <dbReference type="ARBA" id="ARBA00022723"/>
    </source>
</evidence>
<protein>
    <submittedName>
        <fullName evidence="7">Cysteine-rich protein 2-like</fullName>
    </submittedName>
</protein>
<feature type="domain" description="LIM zinc-binding" evidence="5">
    <location>
        <begin position="80"/>
        <end position="140"/>
    </location>
</feature>
<evidence type="ECO:0000259" key="5">
    <source>
        <dbReference type="PROSITE" id="PS50023"/>
    </source>
</evidence>